<dbReference type="Gene3D" id="3.40.50.2000">
    <property type="entry name" value="Glycogen Phosphorylase B"/>
    <property type="match status" value="2"/>
</dbReference>
<feature type="domain" description="UDP-N-acetylglucosamine 2-epimerase" evidence="1">
    <location>
        <begin position="22"/>
        <end position="370"/>
    </location>
</feature>
<dbReference type="InterPro" id="IPR003331">
    <property type="entry name" value="UDP_GlcNAc_Epimerase_2_dom"/>
</dbReference>
<dbReference type="PANTHER" id="PTHR43174">
    <property type="entry name" value="UDP-N-ACETYLGLUCOSAMINE 2-EPIMERASE"/>
    <property type="match status" value="1"/>
</dbReference>
<accession>A0A975B2R1</accession>
<dbReference type="NCBIfam" id="TIGR03568">
    <property type="entry name" value="NeuC_NnaA"/>
    <property type="match status" value="1"/>
</dbReference>
<protein>
    <submittedName>
        <fullName evidence="2">UDP-N-acetylglucosamine 2-epimerase (Hydrolyzing)</fullName>
        <ecNumber evidence="2">3.2.1.183</ecNumber>
    </submittedName>
</protein>
<proteinExistence type="predicted"/>
<keyword evidence="3" id="KW-1185">Reference proteome</keyword>
<dbReference type="Pfam" id="PF02350">
    <property type="entry name" value="Epimerase_2"/>
    <property type="match status" value="1"/>
</dbReference>
<dbReference type="PANTHER" id="PTHR43174:SF3">
    <property type="entry name" value="UDP-N-ACETYLGLUCOSAMINE 2-EPIMERASE"/>
    <property type="match status" value="1"/>
</dbReference>
<organism evidence="2 3">
    <name type="scientific">Sulfurimonas aquatica</name>
    <dbReference type="NCBI Taxonomy" id="2672570"/>
    <lineage>
        <taxon>Bacteria</taxon>
        <taxon>Pseudomonadati</taxon>
        <taxon>Campylobacterota</taxon>
        <taxon>Epsilonproteobacteria</taxon>
        <taxon>Campylobacterales</taxon>
        <taxon>Sulfurimonadaceae</taxon>
        <taxon>Sulfurimonas</taxon>
    </lineage>
</organism>
<dbReference type="KEGG" id="saqt:GJV85_00930"/>
<dbReference type="Proteomes" id="UP000671852">
    <property type="component" value="Chromosome"/>
</dbReference>
<evidence type="ECO:0000313" key="3">
    <source>
        <dbReference type="Proteomes" id="UP000671852"/>
    </source>
</evidence>
<dbReference type="GO" id="GO:0006047">
    <property type="term" value="P:UDP-N-acetylglucosamine metabolic process"/>
    <property type="evidence" value="ECO:0007669"/>
    <property type="project" value="InterPro"/>
</dbReference>
<reference evidence="2" key="2">
    <citation type="submission" date="2021-04" db="EMBL/GenBank/DDBJ databases">
        <title>Isolation and characterization of a novel species of the genus Sulfurimonas.</title>
        <authorList>
            <person name="Fukui M."/>
        </authorList>
    </citation>
    <scope>NUCLEOTIDE SEQUENCE</scope>
    <source>
        <strain evidence="2">H1576</strain>
    </source>
</reference>
<keyword evidence="2" id="KW-0326">Glycosidase</keyword>
<name>A0A975B2R1_9BACT</name>
<dbReference type="EC" id="3.2.1.183" evidence="2"/>
<gene>
    <name evidence="2" type="primary">neuC</name>
    <name evidence="2" type="ORF">GJV85_00930</name>
</gene>
<dbReference type="InterPro" id="IPR029767">
    <property type="entry name" value="WecB-like"/>
</dbReference>
<sequence length="386" mass="43629">MKILAVTGIRSEYDILFPVLNELENNKNFELKVVVTGAHLSYTHGLTINKIIEDGFNIADRIDYLLMTNRKTQRSKGVGILIEGLTQTVEREDPNMLIFVGDREESIATCIVGNYMNVLVAHIGGGDPVYGNADDPIRLSCSKLAHIHFATAKEYANNLKKIGEEKFRILNSGNPALNNIIKTKKISAKKLSNFLNIDIYNSQYIVVLQHPISSEVEDTNTQIQSTMEAVKEFSDINKIKVIGIYPNSDPGSYEIIDKINEYKSDDIKFYKNLPREIFVNVMRNTLALVGNSSMGILEAPLYKLPVINVGNRQKGRLNAGNVVFVEHNKIDIIKALNQACFDRKYRNNIQKLQNPYGDGSAHKKIVKFLEKIDLNNPKWYIKKKLI</sequence>
<dbReference type="InterPro" id="IPR020004">
    <property type="entry name" value="UDP-GlcNAc_Epase"/>
</dbReference>
<dbReference type="AlphaFoldDB" id="A0A975B2R1"/>
<evidence type="ECO:0000313" key="2">
    <source>
        <dbReference type="EMBL" id="QSZ43035.1"/>
    </source>
</evidence>
<keyword evidence="2" id="KW-0378">Hydrolase</keyword>
<dbReference type="SUPFAM" id="SSF53756">
    <property type="entry name" value="UDP-Glycosyltransferase/glycogen phosphorylase"/>
    <property type="match status" value="1"/>
</dbReference>
<dbReference type="GO" id="GO:0004553">
    <property type="term" value="F:hydrolase activity, hydrolyzing O-glycosyl compounds"/>
    <property type="evidence" value="ECO:0007669"/>
    <property type="project" value="InterPro"/>
</dbReference>
<dbReference type="EMBL" id="CP046072">
    <property type="protein sequence ID" value="QSZ43035.1"/>
    <property type="molecule type" value="Genomic_DNA"/>
</dbReference>
<reference evidence="2" key="1">
    <citation type="submission" date="2019-11" db="EMBL/GenBank/DDBJ databases">
        <authorList>
            <person name="Kojima H."/>
        </authorList>
    </citation>
    <scope>NUCLEOTIDE SEQUENCE</scope>
    <source>
        <strain evidence="2">H1576</strain>
    </source>
</reference>
<dbReference type="RefSeq" id="WP_207563102.1">
    <property type="nucleotide sequence ID" value="NZ_CP046072.1"/>
</dbReference>
<evidence type="ECO:0000259" key="1">
    <source>
        <dbReference type="Pfam" id="PF02350"/>
    </source>
</evidence>